<name>A0AC34QZK0_9BILA</name>
<sequence length="344" mass="38993">MNMHKIQFARGIHQRDLLRANTLPSISRAKVGCFARIHLHEENARFLFVGIVILVYLTFGAFLFNYLEQENEISEREQYYQRLDYLRGKLCLNATLSAAQAGNVEAANKITLLVNDGDFADSASSVDGKIDHWRPSVYKVFGCIFTLCMIALSTAAGIYSYAEQWPYLDALYFCFTSFATIGFGDYVANTAHSKTIGMEIYRILNFMLLSSGACLVYCLFNVSSIVVKQMINWWIKKMDIKLENPVLSCCGKRKRTRYMGLGLRPPPGFTGFDFSERSSVDSTNDGLLSLKEFLMYNHQSSLVMLQKQLIKSAYRKETEDENNEKISATRVGPMGILSEKFGDE</sequence>
<reference evidence="2" key="1">
    <citation type="submission" date="2022-11" db="UniProtKB">
        <authorList>
            <consortium name="WormBaseParasite"/>
        </authorList>
    </citation>
    <scope>IDENTIFICATION</scope>
</reference>
<evidence type="ECO:0000313" key="2">
    <source>
        <dbReference type="WBParaSite" id="JU765_v2.g20637.t1"/>
    </source>
</evidence>
<protein>
    <submittedName>
        <fullName evidence="2">Potassium channel domain-containing protein</fullName>
    </submittedName>
</protein>
<proteinExistence type="predicted"/>
<organism evidence="1 2">
    <name type="scientific">Panagrolaimus sp. JU765</name>
    <dbReference type="NCBI Taxonomy" id="591449"/>
    <lineage>
        <taxon>Eukaryota</taxon>
        <taxon>Metazoa</taxon>
        <taxon>Ecdysozoa</taxon>
        <taxon>Nematoda</taxon>
        <taxon>Chromadorea</taxon>
        <taxon>Rhabditida</taxon>
        <taxon>Tylenchina</taxon>
        <taxon>Panagrolaimomorpha</taxon>
        <taxon>Panagrolaimoidea</taxon>
        <taxon>Panagrolaimidae</taxon>
        <taxon>Panagrolaimus</taxon>
    </lineage>
</organism>
<dbReference type="Proteomes" id="UP000887576">
    <property type="component" value="Unplaced"/>
</dbReference>
<evidence type="ECO:0000313" key="1">
    <source>
        <dbReference type="Proteomes" id="UP000887576"/>
    </source>
</evidence>
<dbReference type="WBParaSite" id="JU765_v2.g20637.t1">
    <property type="protein sequence ID" value="JU765_v2.g20637.t1"/>
    <property type="gene ID" value="JU765_v2.g20637"/>
</dbReference>
<accession>A0AC34QZK0</accession>